<dbReference type="RefSeq" id="WP_012223327.1">
    <property type="nucleotide sequence ID" value="NZ_HG422565.1"/>
</dbReference>
<dbReference type="SUPFAM" id="SSF52266">
    <property type="entry name" value="SGNH hydrolase"/>
    <property type="match status" value="1"/>
</dbReference>
<dbReference type="Proteomes" id="UP000018291">
    <property type="component" value="Unassembled WGS sequence"/>
</dbReference>
<dbReference type="SMART" id="SM00327">
    <property type="entry name" value="VWA"/>
    <property type="match status" value="1"/>
</dbReference>
<keyword evidence="2" id="KW-0812">Transmembrane</keyword>
<keyword evidence="5" id="KW-1185">Reference proteome</keyword>
<dbReference type="STRING" id="1229780.BN381_100050"/>
<dbReference type="Gene3D" id="3.40.50.410">
    <property type="entry name" value="von Willebrand factor, type A domain"/>
    <property type="match status" value="1"/>
</dbReference>
<evidence type="ECO:0000313" key="4">
    <source>
        <dbReference type="EMBL" id="CCM62163.1"/>
    </source>
</evidence>
<dbReference type="EMBL" id="CANL01000002">
    <property type="protein sequence ID" value="CCM62163.1"/>
    <property type="molecule type" value="Genomic_DNA"/>
</dbReference>
<sequence length="1329" mass="136847">MSNTPREPTDPSKDEQPSLSRWTRRIVVLATVLLVASGVAPLILRAVDGPPALETGSVPDDYSLDVVADGDTVDLSAVGMARLGGTVDNDAARVIVEVQDQRADATIDRSVTPAVWWVNTAAPATGNYDFAVTAVGNNGQLRRSTMAVDFVFPEPDDTVTSPDALVLGEEGNPTLKSFDVETGEIELAGVKRGQVREGMFLVSDIDGAAPNGLLRRVDTPGSAAGDVKVATSQGRLDDVIYQAKFTGPGGGPGSVASPTKPLEQDFGVGVGIPKGTKPDKALAALRKSAKIKEPKKLEAPRKLELGKGLMVRFGVAAGIEAELDLELTYRKVWFFKIPSGLDHLNITVSANGTLVAELGGDGPTDPTKPDKSALAALLATKGKSFKAKKELFEYDMTPVSFMIGPIPVVINGSVEAEATADGEIVPSSVLAASTGFELGASARITPRSRKLEPIHNADFHPEYALGIAGNASIGVKLEPGIEVYGVLGAGVLMGASIDGTFSATVLDSTSDRGPGIDASLGLNLGVGAKAEVELFGLYEKELQTPMKTFPIYTCSLTFYPAEAPGSTDCSAFGDPDPSRGGGGSGGGGPNGAGEGAGGSSDALTSIIVMDTSSSMSETDGQGKVRIEGAREAIAAYLKKVDSNARVGLRTYPSDSDCGGGTLLIPPQRVDRGAINQTVAQLEPAGNTPTHIALEAALDDLPDSGFRTIILVSDGEGNCGGENGASCEVARQVAASGVELTFNTVGFQISDAGQQELQCIADATKGSYKTVEDGEALADELNALTEPRLTVTMDAPSEIQMDSTGAPTEPVEVTAVVNNVGGRDAKGVSLSLAQAGGTGVEIPDAGKLIGNIRAGERRSATWTVDPVAASEGFTSTWTAAAVAGGVEPSEDVAETSVVVPSTELGDEVGPVLKGAKRVAILGDGGVVGADSDSDCEPPTEIIGRLGDDDLFTDTQVLACAGASTVQIGSGSDSQLDELASMQSSTAFDAALISLGSTDVGLPSMLDRCAAGSCDVPAPECEGEECRPLDATDFEQRLVGLQRSALSVLAQTDAALGSRGAPIIVATYPKIFPDQGRSRETCLGEGTVGIEEFNSRTERLNDTLAEVARTAQDVGLPVRMMSSAETTLADTINDQGAKTPGRTACDRRALVTLGEDGEPPAPAPLEGYGGQLTRSLLADAGGWQAIQPAEHGSVAPTDTASASSPGGQVKPVGLDGFAPDTNVEVTVGEPGVYIGTLRADDDGRVEGDLLIPEWAGNGDQQLRGMGVDPEGTGMVASTTVEVSDGPPWGWLRWLLPIVSLLLFGAAAWFALRSRPAKVHARAFDATTVAGA</sequence>
<keyword evidence="2" id="KW-0472">Membrane</keyword>
<evidence type="ECO:0000313" key="5">
    <source>
        <dbReference type="Proteomes" id="UP000018291"/>
    </source>
</evidence>
<feature type="transmembrane region" description="Helical" evidence="2">
    <location>
        <begin position="1288"/>
        <end position="1309"/>
    </location>
</feature>
<feature type="compositionally biased region" description="Gly residues" evidence="1">
    <location>
        <begin position="579"/>
        <end position="598"/>
    </location>
</feature>
<reference evidence="4 5" key="1">
    <citation type="journal article" date="2013" name="ISME J.">
        <title>Metabolic model for the filamentous 'Candidatus Microthrix parvicella' based on genomic and metagenomic analyses.</title>
        <authorList>
            <person name="Jon McIlroy S."/>
            <person name="Kristiansen R."/>
            <person name="Albertsen M."/>
            <person name="Michael Karst S."/>
            <person name="Rossetti S."/>
            <person name="Lund Nielsen J."/>
            <person name="Tandoi V."/>
            <person name="James Seviour R."/>
            <person name="Nielsen P.H."/>
        </authorList>
    </citation>
    <scope>NUCLEOTIDE SEQUENCE [LARGE SCALE GENOMIC DNA]</scope>
    <source>
        <strain evidence="4 5">RN1</strain>
    </source>
</reference>
<dbReference type="InterPro" id="IPR002035">
    <property type="entry name" value="VWF_A"/>
</dbReference>
<evidence type="ECO:0000256" key="1">
    <source>
        <dbReference type="SAM" id="MobiDB-lite"/>
    </source>
</evidence>
<evidence type="ECO:0000259" key="3">
    <source>
        <dbReference type="PROSITE" id="PS50234"/>
    </source>
</evidence>
<gene>
    <name evidence="4" type="ORF">BN381_100050</name>
</gene>
<accession>R4YW78</accession>
<dbReference type="SUPFAM" id="SSF53300">
    <property type="entry name" value="vWA-like"/>
    <property type="match status" value="1"/>
</dbReference>
<dbReference type="InterPro" id="IPR036514">
    <property type="entry name" value="SGNH_hydro_sf"/>
</dbReference>
<keyword evidence="2" id="KW-1133">Transmembrane helix</keyword>
<dbReference type="HOGENOM" id="CLU_259176_0_0_11"/>
<feature type="compositionally biased region" description="Polar residues" evidence="1">
    <location>
        <begin position="1194"/>
        <end position="1204"/>
    </location>
</feature>
<comment type="caution">
    <text evidence="4">The sequence shown here is derived from an EMBL/GenBank/DDBJ whole genome shotgun (WGS) entry which is preliminary data.</text>
</comment>
<dbReference type="Gene3D" id="3.40.50.1110">
    <property type="entry name" value="SGNH hydrolase"/>
    <property type="match status" value="1"/>
</dbReference>
<proteinExistence type="predicted"/>
<protein>
    <recommendedName>
        <fullName evidence="3">VWFA domain-containing protein</fullName>
    </recommendedName>
</protein>
<evidence type="ECO:0000256" key="2">
    <source>
        <dbReference type="SAM" id="Phobius"/>
    </source>
</evidence>
<organism evidence="4 5">
    <name type="scientific">Candidatus Neomicrothrix parvicella RN1</name>
    <dbReference type="NCBI Taxonomy" id="1229780"/>
    <lineage>
        <taxon>Bacteria</taxon>
        <taxon>Bacillati</taxon>
        <taxon>Actinomycetota</taxon>
        <taxon>Acidimicrobiia</taxon>
        <taxon>Acidimicrobiales</taxon>
        <taxon>Microthrixaceae</taxon>
        <taxon>Candidatus Neomicrothrix</taxon>
    </lineage>
</organism>
<feature type="region of interest" description="Disordered" evidence="1">
    <location>
        <begin position="1190"/>
        <end position="1209"/>
    </location>
</feature>
<feature type="domain" description="VWFA" evidence="3">
    <location>
        <begin position="604"/>
        <end position="783"/>
    </location>
</feature>
<feature type="transmembrane region" description="Helical" evidence="2">
    <location>
        <begin position="26"/>
        <end position="44"/>
    </location>
</feature>
<dbReference type="PROSITE" id="PS50234">
    <property type="entry name" value="VWFA"/>
    <property type="match status" value="1"/>
</dbReference>
<name>R4YW78_9ACTN</name>
<feature type="region of interest" description="Disordered" evidence="1">
    <location>
        <begin position="568"/>
        <end position="600"/>
    </location>
</feature>
<dbReference type="Pfam" id="PF13519">
    <property type="entry name" value="VWA_2"/>
    <property type="match status" value="1"/>
</dbReference>
<dbReference type="eggNOG" id="COG2304">
    <property type="taxonomic scope" value="Bacteria"/>
</dbReference>
<dbReference type="InterPro" id="IPR036465">
    <property type="entry name" value="vWFA_dom_sf"/>
</dbReference>